<keyword evidence="1" id="KW-0805">Transcription regulation</keyword>
<dbReference type="InterPro" id="IPR000792">
    <property type="entry name" value="Tscrpt_reg_LuxR_C"/>
</dbReference>
<evidence type="ECO:0000256" key="3">
    <source>
        <dbReference type="ARBA" id="ARBA00023163"/>
    </source>
</evidence>
<dbReference type="PANTHER" id="PTHR44688:SF16">
    <property type="entry name" value="DNA-BINDING TRANSCRIPTIONAL ACTIVATOR DEVR_DOSR"/>
    <property type="match status" value="1"/>
</dbReference>
<dbReference type="GO" id="GO:0003677">
    <property type="term" value="F:DNA binding"/>
    <property type="evidence" value="ECO:0007669"/>
    <property type="project" value="UniProtKB-KW"/>
</dbReference>
<gene>
    <name evidence="5" type="ORF">H9L06_05550</name>
</gene>
<keyword evidence="2" id="KW-0238">DNA-binding</keyword>
<keyword evidence="3" id="KW-0804">Transcription</keyword>
<evidence type="ECO:0000313" key="6">
    <source>
        <dbReference type="Proteomes" id="UP000515934"/>
    </source>
</evidence>
<reference evidence="5 6" key="1">
    <citation type="submission" date="2020-08" db="EMBL/GenBank/DDBJ databases">
        <title>Genome sequence of Leucobacter denitrificans KACC 14055T.</title>
        <authorList>
            <person name="Hyun D.-W."/>
            <person name="Bae J.-W."/>
        </authorList>
    </citation>
    <scope>NUCLEOTIDE SEQUENCE [LARGE SCALE GENOMIC DNA]</scope>
    <source>
        <strain evidence="5 6">KACC 14055</strain>
    </source>
</reference>
<dbReference type="InterPro" id="IPR011990">
    <property type="entry name" value="TPR-like_helical_dom_sf"/>
</dbReference>
<dbReference type="KEGG" id="ldn:H9L06_05550"/>
<dbReference type="SUPFAM" id="SSF48452">
    <property type="entry name" value="TPR-like"/>
    <property type="match status" value="1"/>
</dbReference>
<evidence type="ECO:0000259" key="4">
    <source>
        <dbReference type="PROSITE" id="PS50043"/>
    </source>
</evidence>
<sequence length="514" mass="56285">MLTPQTALSDFVVEIERTFTQGDAARTVELIERHPLESWFGLRPERFHEILESLTRDGANESPFLRVLAATLLTTNPATVADQLGGEHSSAAEEPADAQVTPVDVLVVIGQLFKYRLEGRPVAALEAGKAIDTHASVMTPIFDRTRGWSLFAAVQLGLTAMLAGDFNQALMRFKQARMSARSSALAFLARDACAKAAVIEAVYGDTERARTLLEEADGIARTESWAEPTIDAAYAIAAAMVRLSEPKEAVRMLEAIPLGDIGEIWPFYVAALHRAYAVAGNPQDSARRVAKFEHLPLPAREGEGFTGSVMLLCSAATKISVGDGVAARDAIAKADQNLLLTKLVTAILELQVGRPKEALRITAELSEHTRDLRQLQVWRLSVIAGSYFLLGSIDECRDVFEFALDLPGGLRPDEAAIFPVQLRELAEEMFEQWPRGAEVDVTSVELYVLQQQVLSERELEVLRSLAAGYTREEIAKSHFISMNTLKAHLRAIYRKLGAGSRAAAVLEAERRGLI</sequence>
<feature type="domain" description="HTH luxR-type" evidence="4">
    <location>
        <begin position="447"/>
        <end position="512"/>
    </location>
</feature>
<dbReference type="Pfam" id="PF00196">
    <property type="entry name" value="GerE"/>
    <property type="match status" value="1"/>
</dbReference>
<evidence type="ECO:0000256" key="1">
    <source>
        <dbReference type="ARBA" id="ARBA00023015"/>
    </source>
</evidence>
<name>A0A7G9S7C1_9MICO</name>
<accession>A0A7G9S7C1</accession>
<dbReference type="PANTHER" id="PTHR44688">
    <property type="entry name" value="DNA-BINDING TRANSCRIPTIONAL ACTIVATOR DEVR_DOSR"/>
    <property type="match status" value="1"/>
</dbReference>
<dbReference type="Gene3D" id="1.25.40.10">
    <property type="entry name" value="Tetratricopeptide repeat domain"/>
    <property type="match status" value="1"/>
</dbReference>
<dbReference type="Proteomes" id="UP000515934">
    <property type="component" value="Chromosome"/>
</dbReference>
<evidence type="ECO:0000256" key="2">
    <source>
        <dbReference type="ARBA" id="ARBA00023125"/>
    </source>
</evidence>
<dbReference type="InterPro" id="IPR036388">
    <property type="entry name" value="WH-like_DNA-bd_sf"/>
</dbReference>
<dbReference type="SMART" id="SM00421">
    <property type="entry name" value="HTH_LUXR"/>
    <property type="match status" value="1"/>
</dbReference>
<keyword evidence="6" id="KW-1185">Reference proteome</keyword>
<dbReference type="SUPFAM" id="SSF46894">
    <property type="entry name" value="C-terminal effector domain of the bipartite response regulators"/>
    <property type="match status" value="1"/>
</dbReference>
<dbReference type="EMBL" id="CP060716">
    <property type="protein sequence ID" value="QNN63746.1"/>
    <property type="molecule type" value="Genomic_DNA"/>
</dbReference>
<dbReference type="CDD" id="cd06170">
    <property type="entry name" value="LuxR_C_like"/>
    <property type="match status" value="1"/>
</dbReference>
<proteinExistence type="predicted"/>
<dbReference type="PRINTS" id="PR00038">
    <property type="entry name" value="HTHLUXR"/>
</dbReference>
<dbReference type="Gene3D" id="1.10.10.10">
    <property type="entry name" value="Winged helix-like DNA-binding domain superfamily/Winged helix DNA-binding domain"/>
    <property type="match status" value="1"/>
</dbReference>
<dbReference type="GO" id="GO:0006355">
    <property type="term" value="P:regulation of DNA-templated transcription"/>
    <property type="evidence" value="ECO:0007669"/>
    <property type="project" value="InterPro"/>
</dbReference>
<evidence type="ECO:0000313" key="5">
    <source>
        <dbReference type="EMBL" id="QNN63746.1"/>
    </source>
</evidence>
<dbReference type="PROSITE" id="PS50043">
    <property type="entry name" value="HTH_LUXR_2"/>
    <property type="match status" value="1"/>
</dbReference>
<dbReference type="AlphaFoldDB" id="A0A7G9S7C1"/>
<protein>
    <submittedName>
        <fullName evidence="5">LuxR family transcriptional regulator</fullName>
    </submittedName>
</protein>
<dbReference type="InterPro" id="IPR016032">
    <property type="entry name" value="Sig_transdc_resp-reg_C-effctor"/>
</dbReference>
<dbReference type="RefSeq" id="WP_187556203.1">
    <property type="nucleotide sequence ID" value="NZ_CP060716.1"/>
</dbReference>
<organism evidence="5 6">
    <name type="scientific">Leucobacter denitrificans</name>
    <dbReference type="NCBI Taxonomy" id="683042"/>
    <lineage>
        <taxon>Bacteria</taxon>
        <taxon>Bacillati</taxon>
        <taxon>Actinomycetota</taxon>
        <taxon>Actinomycetes</taxon>
        <taxon>Micrococcales</taxon>
        <taxon>Microbacteriaceae</taxon>
        <taxon>Leucobacter</taxon>
    </lineage>
</organism>